<keyword evidence="2 6" id="KW-0489">Methyltransferase</keyword>
<evidence type="ECO:0000256" key="4">
    <source>
        <dbReference type="ARBA" id="ARBA00022691"/>
    </source>
</evidence>
<sequence>MTTATTLERPQVTPTRAGYTQPTVPWNGLTATDLFCGAGGSSSGLVAAGYKVVIAANHWKLAIDSHQINHPDTDHSSADISQVDPRFFPRTDLLWGSPECTNHSGAKGIKRQRTENEALFNLDGTAPLPDAAAERSRATMWDIPRFAEFHQYRAIIIENVVEAYRWVQFPAWLMAMESLGYEHEIAWVNSMHAQMLGDPAPQSRDRIYIVFWRKGERKPNIQKWTSPRALCATHGVIRAVQTFKKAERWGRYRAQYVFRCPQCAAIVEPAWLPASSAIDFSIRGTRIGDRKTPLSPKTMTRIGKGIDKYWRPIVVEAAGNTYDSADPKHQQFGSPTGYLRAWPTEEAFRTLHTTSSKGFALPPLITDGIRGEGTVQSASAAMNTQTTAQTKGVFYDPLMIPVEGRDGKTAQSSSEPMRTQSTRNETGIVIPLRNHGVAKSVSEPIDTVSAGGNHHALLMRNNTGGAEMTTPASEVMRTLTTGGHQSLLVNNVSGADASRSKPVSDPLPSMVAGGLHASLLVPYYGNSTPSPVTEPVGTLTTHDRYSLLSGSVDVEDCEFRMLEPDEVKVGMGFARDYLLMGTKREQVKQSGNAVTPPNARDIGACVAEALTGEIVEMAA</sequence>
<dbReference type="PROSITE" id="PS51679">
    <property type="entry name" value="SAM_MT_C5"/>
    <property type="match status" value="1"/>
</dbReference>
<dbReference type="GO" id="GO:0009307">
    <property type="term" value="P:DNA restriction-modification system"/>
    <property type="evidence" value="ECO:0007669"/>
    <property type="project" value="UniProtKB-KW"/>
</dbReference>
<protein>
    <recommendedName>
        <fullName evidence="1">DNA (cytosine-5-)-methyltransferase</fullName>
        <ecNumber evidence="1">2.1.1.37</ecNumber>
    </recommendedName>
</protein>
<keyword evidence="4 6" id="KW-0949">S-adenosyl-L-methionine</keyword>
<dbReference type="GO" id="GO:0003677">
    <property type="term" value="F:DNA binding"/>
    <property type="evidence" value="ECO:0007669"/>
    <property type="project" value="TreeGrafter"/>
</dbReference>
<gene>
    <name evidence="8" type="ORF">B7R22_17005</name>
</gene>
<feature type="region of interest" description="Disordered" evidence="7">
    <location>
        <begin position="1"/>
        <end position="21"/>
    </location>
</feature>
<dbReference type="PANTHER" id="PTHR10629:SF52">
    <property type="entry name" value="DNA (CYTOSINE-5)-METHYLTRANSFERASE 1"/>
    <property type="match status" value="1"/>
</dbReference>
<keyword evidence="3 6" id="KW-0808">Transferase</keyword>
<feature type="active site" evidence="6">
    <location>
        <position position="100"/>
    </location>
</feature>
<proteinExistence type="inferred from homology"/>
<evidence type="ECO:0000256" key="7">
    <source>
        <dbReference type="SAM" id="MobiDB-lite"/>
    </source>
</evidence>
<keyword evidence="5" id="KW-0680">Restriction system</keyword>
<name>A0A3E0VR99_9MICO</name>
<comment type="similarity">
    <text evidence="6">Belongs to the class I-like SAM-binding methyltransferase superfamily. C5-methyltransferase family.</text>
</comment>
<accession>A0A3E0VR99</accession>
<dbReference type="RefSeq" id="WP_116412905.1">
    <property type="nucleotide sequence ID" value="NZ_NBXB01000045.1"/>
</dbReference>
<evidence type="ECO:0000313" key="8">
    <source>
        <dbReference type="EMBL" id="RFA12129.1"/>
    </source>
</evidence>
<dbReference type="PRINTS" id="PR00105">
    <property type="entry name" value="C5METTRFRASE"/>
</dbReference>
<organism evidence="8 9">
    <name type="scientific">Subtercola boreus</name>
    <dbReference type="NCBI Taxonomy" id="120213"/>
    <lineage>
        <taxon>Bacteria</taxon>
        <taxon>Bacillati</taxon>
        <taxon>Actinomycetota</taxon>
        <taxon>Actinomycetes</taxon>
        <taxon>Micrococcales</taxon>
        <taxon>Microbacteriaceae</taxon>
        <taxon>Subtercola</taxon>
    </lineage>
</organism>
<comment type="caution">
    <text evidence="8">The sequence shown here is derived from an EMBL/GenBank/DDBJ whole genome shotgun (WGS) entry which is preliminary data.</text>
</comment>
<evidence type="ECO:0000256" key="5">
    <source>
        <dbReference type="ARBA" id="ARBA00022747"/>
    </source>
</evidence>
<dbReference type="OrthoDB" id="9813719at2"/>
<reference evidence="8 9" key="1">
    <citation type="submission" date="2017-04" db="EMBL/GenBank/DDBJ databases">
        <title>Comparative genome analysis of Subtercola boreus.</title>
        <authorList>
            <person name="Cho Y.-J."/>
            <person name="Cho A."/>
            <person name="Kim O.-S."/>
            <person name="Lee J.-I."/>
        </authorList>
    </citation>
    <scope>NUCLEOTIDE SEQUENCE [LARGE SCALE GENOMIC DNA]</scope>
    <source>
        <strain evidence="8 9">P27479</strain>
    </source>
</reference>
<evidence type="ECO:0000256" key="2">
    <source>
        <dbReference type="ARBA" id="ARBA00022603"/>
    </source>
</evidence>
<dbReference type="EMBL" id="NBXB01000045">
    <property type="protein sequence ID" value="RFA12129.1"/>
    <property type="molecule type" value="Genomic_DNA"/>
</dbReference>
<dbReference type="EC" id="2.1.1.37" evidence="1"/>
<dbReference type="GO" id="GO:0044027">
    <property type="term" value="P:negative regulation of gene expression via chromosomal CpG island methylation"/>
    <property type="evidence" value="ECO:0007669"/>
    <property type="project" value="TreeGrafter"/>
</dbReference>
<dbReference type="InterPro" id="IPR001525">
    <property type="entry name" value="C5_MeTfrase"/>
</dbReference>
<dbReference type="Gene3D" id="3.40.50.150">
    <property type="entry name" value="Vaccinia Virus protein VP39"/>
    <property type="match status" value="1"/>
</dbReference>
<evidence type="ECO:0000256" key="3">
    <source>
        <dbReference type="ARBA" id="ARBA00022679"/>
    </source>
</evidence>
<dbReference type="Pfam" id="PF00145">
    <property type="entry name" value="DNA_methylase"/>
    <property type="match status" value="1"/>
</dbReference>
<dbReference type="GO" id="GO:0003886">
    <property type="term" value="F:DNA (cytosine-5-)-methyltransferase activity"/>
    <property type="evidence" value="ECO:0007669"/>
    <property type="project" value="UniProtKB-EC"/>
</dbReference>
<evidence type="ECO:0000313" key="9">
    <source>
        <dbReference type="Proteomes" id="UP000256541"/>
    </source>
</evidence>
<dbReference type="Gene3D" id="3.90.120.10">
    <property type="entry name" value="DNA Methylase, subunit A, domain 2"/>
    <property type="match status" value="1"/>
</dbReference>
<dbReference type="GO" id="GO:0032259">
    <property type="term" value="P:methylation"/>
    <property type="evidence" value="ECO:0007669"/>
    <property type="project" value="UniProtKB-KW"/>
</dbReference>
<dbReference type="Proteomes" id="UP000256541">
    <property type="component" value="Unassembled WGS sequence"/>
</dbReference>
<dbReference type="InterPro" id="IPR050390">
    <property type="entry name" value="C5-Methyltransferase"/>
</dbReference>
<evidence type="ECO:0000256" key="1">
    <source>
        <dbReference type="ARBA" id="ARBA00011975"/>
    </source>
</evidence>
<evidence type="ECO:0000256" key="6">
    <source>
        <dbReference type="PROSITE-ProRule" id="PRU01016"/>
    </source>
</evidence>
<dbReference type="PANTHER" id="PTHR10629">
    <property type="entry name" value="CYTOSINE-SPECIFIC METHYLTRANSFERASE"/>
    <property type="match status" value="1"/>
</dbReference>
<dbReference type="AlphaFoldDB" id="A0A3E0VR99"/>
<dbReference type="InterPro" id="IPR029063">
    <property type="entry name" value="SAM-dependent_MTases_sf"/>
</dbReference>
<dbReference type="SUPFAM" id="SSF53335">
    <property type="entry name" value="S-adenosyl-L-methionine-dependent methyltransferases"/>
    <property type="match status" value="1"/>
</dbReference>